<sequence>MKIKQVTDLTGLSAKQIRDYEKHQLLPKVARTEAGYRDYDKNDVERLKFIHHAREVGFSIAHIKTLLLLWDNPSNSQCREVKQLTHEHLQFLTEKIAQLDAMRQKLQNWYDRCAGDENADCAILDQLNP</sequence>
<evidence type="ECO:0000313" key="5">
    <source>
        <dbReference type="EMBL" id="OOR98316.1"/>
    </source>
</evidence>
<evidence type="ECO:0000256" key="2">
    <source>
        <dbReference type="ARBA" id="ARBA00023125"/>
    </source>
</evidence>
<evidence type="ECO:0000256" key="1">
    <source>
        <dbReference type="ARBA" id="ARBA00023015"/>
    </source>
</evidence>
<dbReference type="SMART" id="SM00422">
    <property type="entry name" value="HTH_MERR"/>
    <property type="match status" value="1"/>
</dbReference>
<dbReference type="PANTHER" id="PTHR30204">
    <property type="entry name" value="REDOX-CYCLING DRUG-SENSING TRANSCRIPTIONAL ACTIVATOR SOXR"/>
    <property type="match status" value="1"/>
</dbReference>
<dbReference type="Gene3D" id="1.10.1660.10">
    <property type="match status" value="1"/>
</dbReference>
<evidence type="ECO:0000259" key="4">
    <source>
        <dbReference type="PROSITE" id="PS50937"/>
    </source>
</evidence>
<keyword evidence="1" id="KW-0805">Transcription regulation</keyword>
<gene>
    <name evidence="5" type="ORF">B0187_08570</name>
</gene>
<dbReference type="Proteomes" id="UP000190867">
    <property type="component" value="Unassembled WGS sequence"/>
</dbReference>
<dbReference type="AlphaFoldDB" id="A0A1T0AQV2"/>
<dbReference type="GO" id="GO:0003677">
    <property type="term" value="F:DNA binding"/>
    <property type="evidence" value="ECO:0007669"/>
    <property type="project" value="UniProtKB-KW"/>
</dbReference>
<dbReference type="OrthoDB" id="9808480at2"/>
<organism evidence="5 6">
    <name type="scientific">Haemophilus paracuniculus</name>
    <dbReference type="NCBI Taxonomy" id="734"/>
    <lineage>
        <taxon>Bacteria</taxon>
        <taxon>Pseudomonadati</taxon>
        <taxon>Pseudomonadota</taxon>
        <taxon>Gammaproteobacteria</taxon>
        <taxon>Pasteurellales</taxon>
        <taxon>Pasteurellaceae</taxon>
        <taxon>Haemophilus</taxon>
    </lineage>
</organism>
<protein>
    <submittedName>
        <fullName evidence="5">Cu(I)-responsive transcriptional regulator</fullName>
    </submittedName>
</protein>
<dbReference type="RefSeq" id="WP_078237451.1">
    <property type="nucleotide sequence ID" value="NZ_MUYA01000013.1"/>
</dbReference>
<dbReference type="SUPFAM" id="SSF46955">
    <property type="entry name" value="Putative DNA-binding domain"/>
    <property type="match status" value="1"/>
</dbReference>
<evidence type="ECO:0000256" key="3">
    <source>
        <dbReference type="ARBA" id="ARBA00023163"/>
    </source>
</evidence>
<comment type="caution">
    <text evidence="5">The sequence shown here is derived from an EMBL/GenBank/DDBJ whole genome shotgun (WGS) entry which is preliminary data.</text>
</comment>
<keyword evidence="3" id="KW-0804">Transcription</keyword>
<dbReference type="PRINTS" id="PR00040">
    <property type="entry name" value="HTHMERR"/>
</dbReference>
<keyword evidence="2" id="KW-0238">DNA-binding</keyword>
<dbReference type="Pfam" id="PF09278">
    <property type="entry name" value="MerR-DNA-bind"/>
    <property type="match status" value="1"/>
</dbReference>
<dbReference type="STRING" id="734.B0187_08570"/>
<name>A0A1T0AQV2_9PAST</name>
<dbReference type="InterPro" id="IPR009061">
    <property type="entry name" value="DNA-bd_dom_put_sf"/>
</dbReference>
<feature type="domain" description="HTH merR-type" evidence="4">
    <location>
        <begin position="1"/>
        <end position="69"/>
    </location>
</feature>
<dbReference type="Pfam" id="PF00376">
    <property type="entry name" value="MerR"/>
    <property type="match status" value="1"/>
</dbReference>
<dbReference type="InterPro" id="IPR047057">
    <property type="entry name" value="MerR_fam"/>
</dbReference>
<dbReference type="InterPro" id="IPR000551">
    <property type="entry name" value="MerR-type_HTH_dom"/>
</dbReference>
<dbReference type="EMBL" id="MUYA01000013">
    <property type="protein sequence ID" value="OOR98316.1"/>
    <property type="molecule type" value="Genomic_DNA"/>
</dbReference>
<accession>A0A1T0AQV2</accession>
<dbReference type="PROSITE" id="PS50937">
    <property type="entry name" value="HTH_MERR_2"/>
    <property type="match status" value="1"/>
</dbReference>
<proteinExistence type="predicted"/>
<dbReference type="InterPro" id="IPR015358">
    <property type="entry name" value="Tscrpt_reg_MerR_DNA-bd"/>
</dbReference>
<dbReference type="GO" id="GO:0003700">
    <property type="term" value="F:DNA-binding transcription factor activity"/>
    <property type="evidence" value="ECO:0007669"/>
    <property type="project" value="InterPro"/>
</dbReference>
<evidence type="ECO:0000313" key="6">
    <source>
        <dbReference type="Proteomes" id="UP000190867"/>
    </source>
</evidence>
<keyword evidence="6" id="KW-1185">Reference proteome</keyword>
<reference evidence="5 6" key="1">
    <citation type="submission" date="2017-02" db="EMBL/GenBank/DDBJ databases">
        <title>Draft genome sequence of Haemophilus paracuniculus CCUG 43573 type strain.</title>
        <authorList>
            <person name="Engstrom-Jakobsson H."/>
            <person name="Salva-Serra F."/>
            <person name="Thorell K."/>
            <person name="Gonzales-Siles L."/>
            <person name="Karlsson R."/>
            <person name="Boulund F."/>
            <person name="Engstrand L."/>
            <person name="Kristiansson E."/>
            <person name="Moore E."/>
        </authorList>
    </citation>
    <scope>NUCLEOTIDE SEQUENCE [LARGE SCALE GENOMIC DNA]</scope>
    <source>
        <strain evidence="5 6">CCUG 43573</strain>
    </source>
</reference>
<dbReference type="PANTHER" id="PTHR30204:SF94">
    <property type="entry name" value="HEAVY METAL-DEPENDENT TRANSCRIPTIONAL REGULATOR HI_0293-RELATED"/>
    <property type="match status" value="1"/>
</dbReference>